<feature type="compositionally biased region" description="Basic and acidic residues" evidence="1">
    <location>
        <begin position="32"/>
        <end position="48"/>
    </location>
</feature>
<dbReference type="InterPro" id="IPR019535">
    <property type="entry name" value="ICE2_C"/>
</dbReference>
<feature type="region of interest" description="Disordered" evidence="1">
    <location>
        <begin position="986"/>
        <end position="1009"/>
    </location>
</feature>
<protein>
    <submittedName>
        <fullName evidence="3">Interactor of little elongation complex ELL subunit 2</fullName>
    </submittedName>
</protein>
<evidence type="ECO:0000259" key="2">
    <source>
        <dbReference type="Pfam" id="PF10505"/>
    </source>
</evidence>
<evidence type="ECO:0000313" key="4">
    <source>
        <dbReference type="Proteomes" id="UP000694412"/>
    </source>
</evidence>
<dbReference type="GeneTree" id="ENSGT00390000006883"/>
<evidence type="ECO:0000256" key="1">
    <source>
        <dbReference type="SAM" id="MobiDB-lite"/>
    </source>
</evidence>
<feature type="region of interest" description="Disordered" evidence="1">
    <location>
        <begin position="1"/>
        <end position="49"/>
    </location>
</feature>
<feature type="compositionally biased region" description="Basic residues" evidence="1">
    <location>
        <begin position="1026"/>
        <end position="1037"/>
    </location>
</feature>
<reference evidence="3" key="2">
    <citation type="submission" date="2025-08" db="UniProtKB">
        <authorList>
            <consortium name="Ensembl"/>
        </authorList>
    </citation>
    <scope>IDENTIFICATION</scope>
</reference>
<sequence>MATRSAPTTARAVQPLAGSHHQLPPSATLIGQRHEGRPARQRDDEAAGRLHTRRSKMAAEGQLLCWDVSPKNGKEVFFSRETYEKYSLAPSLLELWNLSNRLERLAKKGVETSANTSENKQTGNIQAKNAVEVEAKATIDDDPFPEPRLPYPFTSCLTEKEQKTYLYLMTKFSKTPNNFPLSAASQRELLTYLKMKEIVNNEVAEFMKFAQNAAKSCAQDYDSISEDALLYTEELFRACIGHVEKYPEFYTLHEIMSIMGGKFNTQLTFKLEKNLLVMGTARFARMAFPAVPVQLCTDYKTVTSIITPEKKASIMHNDISSDSNAEKLALKYSPQVVLSNQSLFTLLNNHGLNYKEQWEIPVCIKMIPTADDKAAKVVFIDSPLLKKEMTIRERNQIFHEIPVDFLATKKSYVSISDVVMDKPEEDNPLQWDVSSDTYQYRKIPLADDAGMDFDDDFTELETFGATVKLSRTSKAENTCSVSNTDKGLSCDLQTEKKLTSNINSEAQERKTPLSEQGFSAYSRTQLPSCGSVGFSPEGNLAHKNFHSEKIESNKSQDVMTKKVSDDETNTSYPAVSFKNDSHAVQKDETFAPSCSSDTDEDRLIIDTEHKNTECKKTVPDGVSQTLVQTSKSPSPTPTPSTSVADCSEIVHQGKSASKKPPRRLSKEFDPVGRILKMQTELLKSPTQKAREQPAVSCDNADAVQTHVPQSSKPPVISHTAPGLGPAPNPHGSSRNTWTCLFQGVPRRKLPDELQMIVEDPGEYKAPQDGNLVYKLFSLDDLLLLVRCNVQKVRSLPRYNKKKKAQKLIPIFLLPKLEYQAYYGVEALTESEVCQLWTESLLHSECIFYIGHIDGLTSKLIMLEKISPNTLREKLGLIKPANSLNILHHILKKVSDLQEGSYLLTHAAGDSSVAIYKSSLDKPTRASYNLHKAHCDLPTVPAMLSVPWVPLDPSLPLPYHMKHGRVPCTFPPAPQEAIWKQKMSGVKGQSDAPYEGEPVTMETQGNPVKPVRNEGVAAKKLKNYRKQRMMKKKWKMKQNKTQGWGAAVKRSALSSVVSAQEA</sequence>
<name>A0A8C2YC07_COTJA</name>
<dbReference type="Proteomes" id="UP000694412">
    <property type="component" value="Chromosome 10"/>
</dbReference>
<organism evidence="3 4">
    <name type="scientific">Coturnix japonica</name>
    <name type="common">Japanese quail</name>
    <name type="synonym">Coturnix coturnix japonica</name>
    <dbReference type="NCBI Taxonomy" id="93934"/>
    <lineage>
        <taxon>Eukaryota</taxon>
        <taxon>Metazoa</taxon>
        <taxon>Chordata</taxon>
        <taxon>Craniata</taxon>
        <taxon>Vertebrata</taxon>
        <taxon>Euteleostomi</taxon>
        <taxon>Archelosauria</taxon>
        <taxon>Archosauria</taxon>
        <taxon>Dinosauria</taxon>
        <taxon>Saurischia</taxon>
        <taxon>Theropoda</taxon>
        <taxon>Coelurosauria</taxon>
        <taxon>Aves</taxon>
        <taxon>Neognathae</taxon>
        <taxon>Galloanserae</taxon>
        <taxon>Galliformes</taxon>
        <taxon>Phasianidae</taxon>
        <taxon>Perdicinae</taxon>
        <taxon>Coturnix</taxon>
    </lineage>
</organism>
<dbReference type="Pfam" id="PF10505">
    <property type="entry name" value="NARG2_C"/>
    <property type="match status" value="1"/>
</dbReference>
<evidence type="ECO:0000313" key="3">
    <source>
        <dbReference type="Ensembl" id="ENSCJPP00005015272.1"/>
    </source>
</evidence>
<feature type="domain" description="Little elongation complex subunit 2 C-terminal" evidence="2">
    <location>
        <begin position="762"/>
        <end position="971"/>
    </location>
</feature>
<proteinExistence type="predicted"/>
<dbReference type="GO" id="GO:0045945">
    <property type="term" value="P:positive regulation of transcription by RNA polymerase III"/>
    <property type="evidence" value="ECO:0007669"/>
    <property type="project" value="TreeGrafter"/>
</dbReference>
<dbReference type="GO" id="GO:0042796">
    <property type="term" value="P:snRNA transcription by RNA polymerase III"/>
    <property type="evidence" value="ECO:0007669"/>
    <property type="project" value="TreeGrafter"/>
</dbReference>
<dbReference type="PANTHER" id="PTHR14633">
    <property type="entry name" value="LITTLE ELONGATION COMPLEX SUBUNIT 2"/>
    <property type="match status" value="1"/>
</dbReference>
<dbReference type="Ensembl" id="ENSCJPT00005021686.1">
    <property type="protein sequence ID" value="ENSCJPP00005015272.1"/>
    <property type="gene ID" value="ENSCJPG00005012681.1"/>
</dbReference>
<dbReference type="GO" id="GO:0042795">
    <property type="term" value="P:snRNA transcription by RNA polymerase II"/>
    <property type="evidence" value="ECO:0007669"/>
    <property type="project" value="TreeGrafter"/>
</dbReference>
<feature type="region of interest" description="Disordered" evidence="1">
    <location>
        <begin position="1026"/>
        <end position="1061"/>
    </location>
</feature>
<reference evidence="3" key="1">
    <citation type="submission" date="2015-11" db="EMBL/GenBank/DDBJ databases">
        <authorList>
            <consortium name="International Coturnix japonica Genome Analysis Consortium"/>
            <person name="Warren W."/>
            <person name="Burt D.W."/>
            <person name="Antin P.B."/>
            <person name="Lanford R."/>
            <person name="Gros J."/>
            <person name="Wilson R.K."/>
        </authorList>
    </citation>
    <scope>NUCLEOTIDE SEQUENCE [LARGE SCALE GENOMIC DNA]</scope>
</reference>
<dbReference type="GO" id="GO:0008023">
    <property type="term" value="C:transcription elongation factor complex"/>
    <property type="evidence" value="ECO:0007669"/>
    <property type="project" value="InterPro"/>
</dbReference>
<dbReference type="PANTHER" id="PTHR14633:SF3">
    <property type="entry name" value="LITTLE ELONGATION COMPLEX SUBUNIT 2"/>
    <property type="match status" value="1"/>
</dbReference>
<feature type="compositionally biased region" description="Polar residues" evidence="1">
    <location>
        <begin position="1051"/>
        <end position="1061"/>
    </location>
</feature>
<keyword evidence="4" id="KW-1185">Reference proteome</keyword>
<dbReference type="AlphaFoldDB" id="A0A8C2YC07"/>
<gene>
    <name evidence="3" type="primary">ICE2</name>
</gene>
<reference evidence="3" key="3">
    <citation type="submission" date="2025-09" db="UniProtKB">
        <authorList>
            <consortium name="Ensembl"/>
        </authorList>
    </citation>
    <scope>IDENTIFICATION</scope>
</reference>
<accession>A0A8C2YC07</accession>
<feature type="region of interest" description="Disordered" evidence="1">
    <location>
        <begin position="621"/>
        <end position="646"/>
    </location>
</feature>